<reference evidence="5" key="1">
    <citation type="submission" date="2021-06" db="EMBL/GenBank/DDBJ databases">
        <authorList>
            <person name="Kallberg Y."/>
            <person name="Tangrot J."/>
            <person name="Rosling A."/>
        </authorList>
    </citation>
    <scope>NUCLEOTIDE SEQUENCE</scope>
    <source>
        <strain evidence="5">CL551</strain>
    </source>
</reference>
<feature type="compositionally biased region" description="Low complexity" evidence="3">
    <location>
        <begin position="608"/>
        <end position="621"/>
    </location>
</feature>
<dbReference type="GO" id="GO:0003677">
    <property type="term" value="F:DNA binding"/>
    <property type="evidence" value="ECO:0007669"/>
    <property type="project" value="UniProtKB-KW"/>
</dbReference>
<evidence type="ECO:0000256" key="2">
    <source>
        <dbReference type="PROSITE-ProRule" id="PRU00850"/>
    </source>
</evidence>
<dbReference type="PANTHER" id="PTHR35144:SF2">
    <property type="entry name" value="MEIOSIS-SPECIFIC TRANSCRIPTION FACTOR NDT80"/>
    <property type="match status" value="1"/>
</dbReference>
<evidence type="ECO:0000313" key="5">
    <source>
        <dbReference type="EMBL" id="CAG8503977.1"/>
    </source>
</evidence>
<name>A0A9N8ZQP0_9GLOM</name>
<feature type="region of interest" description="Disordered" evidence="3">
    <location>
        <begin position="543"/>
        <end position="644"/>
    </location>
</feature>
<organism evidence="5 6">
    <name type="scientific">Acaulospora morrowiae</name>
    <dbReference type="NCBI Taxonomy" id="94023"/>
    <lineage>
        <taxon>Eukaryota</taxon>
        <taxon>Fungi</taxon>
        <taxon>Fungi incertae sedis</taxon>
        <taxon>Mucoromycota</taxon>
        <taxon>Glomeromycotina</taxon>
        <taxon>Glomeromycetes</taxon>
        <taxon>Diversisporales</taxon>
        <taxon>Acaulosporaceae</taxon>
        <taxon>Acaulospora</taxon>
    </lineage>
</organism>
<dbReference type="PANTHER" id="PTHR35144">
    <property type="entry name" value="MEIOSIS-SPECIFIC TRANSCRIPTION FACTOR NDT80"/>
    <property type="match status" value="1"/>
</dbReference>
<evidence type="ECO:0000313" key="6">
    <source>
        <dbReference type="Proteomes" id="UP000789342"/>
    </source>
</evidence>
<dbReference type="InterPro" id="IPR052605">
    <property type="entry name" value="Fungal_trans_regulator"/>
</dbReference>
<proteinExistence type="predicted"/>
<comment type="caution">
    <text evidence="5">The sequence shown here is derived from an EMBL/GenBank/DDBJ whole genome shotgun (WGS) entry which is preliminary data.</text>
</comment>
<evidence type="ECO:0000259" key="4">
    <source>
        <dbReference type="PROSITE" id="PS51517"/>
    </source>
</evidence>
<keyword evidence="6" id="KW-1185">Reference proteome</keyword>
<dbReference type="EMBL" id="CAJVPV010001654">
    <property type="protein sequence ID" value="CAG8503977.1"/>
    <property type="molecule type" value="Genomic_DNA"/>
</dbReference>
<dbReference type="GO" id="GO:0000228">
    <property type="term" value="C:nuclear chromosome"/>
    <property type="evidence" value="ECO:0007669"/>
    <property type="project" value="TreeGrafter"/>
</dbReference>
<dbReference type="InterPro" id="IPR024061">
    <property type="entry name" value="NDT80_DNA-bd_dom"/>
</dbReference>
<feature type="domain" description="NDT80" evidence="4">
    <location>
        <begin position="115"/>
        <end position="356"/>
    </location>
</feature>
<feature type="compositionally biased region" description="Basic and acidic residues" evidence="3">
    <location>
        <begin position="596"/>
        <end position="605"/>
    </location>
</feature>
<dbReference type="Gene3D" id="2.60.40.1390">
    <property type="entry name" value="NDT80 DNA-binding domain"/>
    <property type="match status" value="1"/>
</dbReference>
<gene>
    <name evidence="5" type="ORF">AMORRO_LOCUS3391</name>
</gene>
<dbReference type="Pfam" id="PF05224">
    <property type="entry name" value="NDT80_PhoG"/>
    <property type="match status" value="1"/>
</dbReference>
<evidence type="ECO:0000256" key="3">
    <source>
        <dbReference type="SAM" id="MobiDB-lite"/>
    </source>
</evidence>
<dbReference type="Proteomes" id="UP000789342">
    <property type="component" value="Unassembled WGS sequence"/>
</dbReference>
<dbReference type="InterPro" id="IPR037141">
    <property type="entry name" value="NDT80_DNA-bd_dom_sf"/>
</dbReference>
<dbReference type="AlphaFoldDB" id="A0A9N8ZQP0"/>
<dbReference type="SUPFAM" id="SSF49417">
    <property type="entry name" value="p53-like transcription factors"/>
    <property type="match status" value="1"/>
</dbReference>
<dbReference type="GO" id="GO:0045944">
    <property type="term" value="P:positive regulation of transcription by RNA polymerase II"/>
    <property type="evidence" value="ECO:0007669"/>
    <property type="project" value="TreeGrafter"/>
</dbReference>
<feature type="region of interest" description="Disordered" evidence="3">
    <location>
        <begin position="1"/>
        <end position="42"/>
    </location>
</feature>
<accession>A0A9N8ZQP0</accession>
<protein>
    <submittedName>
        <fullName evidence="5">18131_t:CDS:1</fullName>
    </submittedName>
</protein>
<dbReference type="PROSITE" id="PS51517">
    <property type="entry name" value="NDT80"/>
    <property type="match status" value="1"/>
</dbReference>
<dbReference type="GO" id="GO:0003700">
    <property type="term" value="F:DNA-binding transcription factor activity"/>
    <property type="evidence" value="ECO:0007669"/>
    <property type="project" value="UniProtKB-UniRule"/>
</dbReference>
<keyword evidence="1 2" id="KW-0238">DNA-binding</keyword>
<feature type="compositionally biased region" description="Low complexity" evidence="3">
    <location>
        <begin position="8"/>
        <end position="27"/>
    </location>
</feature>
<feature type="DNA-binding region" description="NDT80" evidence="2">
    <location>
        <begin position="115"/>
        <end position="356"/>
    </location>
</feature>
<sequence>MITEEKWPIQQPQVSPSPHHPHPAMSPTQMNGMPTDNYIPPYPYDGQAAQGQMHPQPIPVDDTYANMLVSQKQGFVTVPQNNRQTSFQRCFVSMPRQNGSPGGNANSTTNPAVDRKAIDNRPAFTTTSFHATSFPQSTAIRKRRPDAIGFQDAGPFFSVTHQHYNIHSMDRSISYKLQINSKVDRGFFLADNDWTCYRRNYFQISSAFSFVTSHPLNESDVPCLVEVDGQFHPVTGFLLGITARVSNSDKKIELVQHTPKRDKGPQMVPVPKPIRAGGNLNLSSVGSNSNIVTFERIQFKTATANNGKRRAAQQYYVVIVDLYAQVESGEQYQVASSTSAPLVVRGRSPGHYADNHENRYNPMAMNPAYPNDRHISFSHPQGPNGAVMPQDFSSAPFQGSYGQYPPFPNFPGNLMMAGGSNGQAPPFHPQHPHQQYMVPSISDPGDQQNPEMYNDTGMVNGSHDQKMHPNHGQMEMHMDGVTNTSSPHSAFSNFEPRPGANSNSTTGNKPYMKIEIPQSSGIPEHPLTSPAYHSQEYVDGIHLYHNGGHSANNASTHHGGYHSDNEQHHSNGLNNHVNGRPLRPDGASENGQHHSNGVEKSEHGGSKSPPSINSNTTTPTTELGKGLSQLSFRMNNKIEAEDKL</sequence>
<dbReference type="OrthoDB" id="2288358at2759"/>
<dbReference type="InterPro" id="IPR008967">
    <property type="entry name" value="p53-like_TF_DNA-bd_sf"/>
</dbReference>
<dbReference type="GO" id="GO:0051321">
    <property type="term" value="P:meiotic cell cycle"/>
    <property type="evidence" value="ECO:0007669"/>
    <property type="project" value="TreeGrafter"/>
</dbReference>
<evidence type="ECO:0000256" key="1">
    <source>
        <dbReference type="ARBA" id="ARBA00023125"/>
    </source>
</evidence>